<gene>
    <name evidence="3" type="ORF">BN9_073380</name>
</gene>
<evidence type="ECO:0000256" key="2">
    <source>
        <dbReference type="SAM" id="SignalP"/>
    </source>
</evidence>
<reference evidence="3 4" key="1">
    <citation type="submission" date="2012-05" db="EMBL/GenBank/DDBJ databases">
        <title>Recombination and specialization in a pathogen metapopulation.</title>
        <authorList>
            <person name="Gardiner A."/>
            <person name="Kemen E."/>
            <person name="Schultz-Larsen T."/>
            <person name="MacLean D."/>
            <person name="Van Oosterhout C."/>
            <person name="Jones J.D.G."/>
        </authorList>
    </citation>
    <scope>NUCLEOTIDE SEQUENCE [LARGE SCALE GENOMIC DNA]</scope>
    <source>
        <strain evidence="3 4">Ac Nc2</strain>
    </source>
</reference>
<evidence type="ECO:0000313" key="3">
    <source>
        <dbReference type="EMBL" id="CCI46409.1"/>
    </source>
</evidence>
<organism evidence="3 4">
    <name type="scientific">Albugo candida</name>
    <dbReference type="NCBI Taxonomy" id="65357"/>
    <lineage>
        <taxon>Eukaryota</taxon>
        <taxon>Sar</taxon>
        <taxon>Stramenopiles</taxon>
        <taxon>Oomycota</taxon>
        <taxon>Peronosporomycetes</taxon>
        <taxon>Albuginales</taxon>
        <taxon>Albuginaceae</taxon>
        <taxon>Albugo</taxon>
    </lineage>
</organism>
<dbReference type="Proteomes" id="UP000053237">
    <property type="component" value="Unassembled WGS sequence"/>
</dbReference>
<dbReference type="PROSITE" id="PS51257">
    <property type="entry name" value="PROKAR_LIPOPROTEIN"/>
    <property type="match status" value="1"/>
</dbReference>
<protein>
    <recommendedName>
        <fullName evidence="5">Saposin B-type domain-containing protein</fullName>
    </recommendedName>
</protein>
<evidence type="ECO:0000256" key="1">
    <source>
        <dbReference type="SAM" id="MobiDB-lite"/>
    </source>
</evidence>
<keyword evidence="4" id="KW-1185">Reference proteome</keyword>
<feature type="signal peptide" evidence="2">
    <location>
        <begin position="1"/>
        <end position="23"/>
    </location>
</feature>
<evidence type="ECO:0008006" key="5">
    <source>
        <dbReference type="Google" id="ProtNLM"/>
    </source>
</evidence>
<dbReference type="AlphaFoldDB" id="A0A024GJC9"/>
<feature type="compositionally biased region" description="Polar residues" evidence="1">
    <location>
        <begin position="465"/>
        <end position="488"/>
    </location>
</feature>
<feature type="chain" id="PRO_5001529556" description="Saposin B-type domain-containing protein" evidence="2">
    <location>
        <begin position="24"/>
        <end position="602"/>
    </location>
</feature>
<dbReference type="InParanoid" id="A0A024GJC9"/>
<feature type="region of interest" description="Disordered" evidence="1">
    <location>
        <begin position="460"/>
        <end position="488"/>
    </location>
</feature>
<comment type="caution">
    <text evidence="3">The sequence shown here is derived from an EMBL/GenBank/DDBJ whole genome shotgun (WGS) entry which is preliminary data.</text>
</comment>
<sequence>MQSFRAIPILTSVLACCTLVSNGQELQRECIYRPPASDVVALHELKWGGYRACQTCLLDVAGVSRVSLILADRVFLRIRITSTIFGFQRMVTHCNGDVHCRSLELMSQLPLEITNNINAMDHPTIRPVANAIGIEQPIHKTLCVIHDEKNADEECRTCLRQASGSIILGESFFANEGVLYFTTILRTSRGKDEIIEVCEAYGACKNIRKDVYYSDQICDEIHDTKISTIFKRRTLREEDQRDSNSDLLCFVVKASTLVISTHKKLVNCMKCLGDDRNTIIHSFKADAELIEFGLLLVKTARLAEDLNKCQTFCHVRSSVPIEKCYDDYDKHFDTSPVGNQISLYIPTSIRNNANINDASGCVLVYHQSIWMSKDPLHRGQFLADEEARRNECIKCLQSQIGIPVSPLSDIRSLITLNAANQMRAPGNCIDDKGCNRLEFIPNEMCTKEVWSAIKKTTKKIKRSHTNLSPYENEAGSSRQTSNSGSLPTQPERLIPVMMARYAEAYCLVCLALLYEVIMVSTVNKYVWVLRRENRNQNLPACQSCLTDKKTKNLNIRSLRPISATQIQSYVHAEISMEGNDDGLIAIYQLPIVDPSRDTSQWD</sequence>
<evidence type="ECO:0000313" key="4">
    <source>
        <dbReference type="Proteomes" id="UP000053237"/>
    </source>
</evidence>
<dbReference type="EMBL" id="CAIX01000126">
    <property type="protein sequence ID" value="CCI46409.1"/>
    <property type="molecule type" value="Genomic_DNA"/>
</dbReference>
<proteinExistence type="predicted"/>
<keyword evidence="2" id="KW-0732">Signal</keyword>
<accession>A0A024GJC9</accession>
<name>A0A024GJC9_9STRA</name>